<evidence type="ECO:0000313" key="1">
    <source>
        <dbReference type="EMBL" id="GGI48812.1"/>
    </source>
</evidence>
<protein>
    <recommendedName>
        <fullName evidence="3">DUF72 domain-containing protein</fullName>
    </recommendedName>
</protein>
<dbReference type="InterPro" id="IPR002763">
    <property type="entry name" value="DUF72"/>
</dbReference>
<dbReference type="RefSeq" id="WP_188412671.1">
    <property type="nucleotide sequence ID" value="NZ_BMDO01000001.1"/>
</dbReference>
<dbReference type="PANTHER" id="PTHR30348">
    <property type="entry name" value="UNCHARACTERIZED PROTEIN YECE"/>
    <property type="match status" value="1"/>
</dbReference>
<dbReference type="Proteomes" id="UP000662074">
    <property type="component" value="Unassembled WGS sequence"/>
</dbReference>
<sequence length="251" mass="28789">MTEHKKGKFYAGTSNVVLPVPNKQCFPQEFQDKSRLCYYASLFNSVEVNSTFYKLPLAKTVAKWANEVPDNFRFSFKLWQEITHLKGQQFDPEHVARFMSIINQAGDKKGCLLVQFPPGVVFSPVLLSNLLYEISLGNPDHAWQVAVEFRHQSWYQDVTCQMLDQYLATMVLHDLPASAAPIQTGEADAVYLRFHGPNGGYRGSYDDDFLYDYAQFVKEWMEDGKTVYAYFNNTMGEAVQNLMTFSRYVSS</sequence>
<dbReference type="Gene3D" id="3.20.20.410">
    <property type="entry name" value="Protein of unknown function UPF0759"/>
    <property type="match status" value="1"/>
</dbReference>
<dbReference type="AlphaFoldDB" id="A0A917J6G3"/>
<reference evidence="1" key="1">
    <citation type="journal article" date="2014" name="Int. J. Syst. Evol. Microbiol.">
        <title>Complete genome sequence of Corynebacterium casei LMG S-19264T (=DSM 44701T), isolated from a smear-ripened cheese.</title>
        <authorList>
            <consortium name="US DOE Joint Genome Institute (JGI-PGF)"/>
            <person name="Walter F."/>
            <person name="Albersmeier A."/>
            <person name="Kalinowski J."/>
            <person name="Ruckert C."/>
        </authorList>
    </citation>
    <scope>NUCLEOTIDE SEQUENCE</scope>
    <source>
        <strain evidence="1">CCM 8711</strain>
    </source>
</reference>
<dbReference type="Pfam" id="PF01904">
    <property type="entry name" value="DUF72"/>
    <property type="match status" value="1"/>
</dbReference>
<accession>A0A917J6G3</accession>
<dbReference type="SUPFAM" id="SSF117396">
    <property type="entry name" value="TM1631-like"/>
    <property type="match status" value="1"/>
</dbReference>
<dbReference type="InterPro" id="IPR036520">
    <property type="entry name" value="UPF0759_sf"/>
</dbReference>
<evidence type="ECO:0008006" key="3">
    <source>
        <dbReference type="Google" id="ProtNLM"/>
    </source>
</evidence>
<dbReference type="EMBL" id="BMDO01000001">
    <property type="protein sequence ID" value="GGI48812.1"/>
    <property type="molecule type" value="Genomic_DNA"/>
</dbReference>
<dbReference type="PANTHER" id="PTHR30348:SF14">
    <property type="entry name" value="BLR8050 PROTEIN"/>
    <property type="match status" value="1"/>
</dbReference>
<evidence type="ECO:0000313" key="2">
    <source>
        <dbReference type="Proteomes" id="UP000662074"/>
    </source>
</evidence>
<name>A0A917J6G3_9SPHI</name>
<proteinExistence type="predicted"/>
<organism evidence="1 2">
    <name type="scientific">Mucilaginibacter galii</name>
    <dbReference type="NCBI Taxonomy" id="2005073"/>
    <lineage>
        <taxon>Bacteria</taxon>
        <taxon>Pseudomonadati</taxon>
        <taxon>Bacteroidota</taxon>
        <taxon>Sphingobacteriia</taxon>
        <taxon>Sphingobacteriales</taxon>
        <taxon>Sphingobacteriaceae</taxon>
        <taxon>Mucilaginibacter</taxon>
    </lineage>
</organism>
<comment type="caution">
    <text evidence="1">The sequence shown here is derived from an EMBL/GenBank/DDBJ whole genome shotgun (WGS) entry which is preliminary data.</text>
</comment>
<gene>
    <name evidence="1" type="ORF">GCM10011425_00240</name>
</gene>
<keyword evidence="2" id="KW-1185">Reference proteome</keyword>
<reference evidence="1" key="2">
    <citation type="submission" date="2020-09" db="EMBL/GenBank/DDBJ databases">
        <authorList>
            <person name="Sun Q."/>
            <person name="Sedlacek I."/>
        </authorList>
    </citation>
    <scope>NUCLEOTIDE SEQUENCE</scope>
    <source>
        <strain evidence="1">CCM 8711</strain>
    </source>
</reference>